<dbReference type="EMBL" id="MPUH01000281">
    <property type="protein sequence ID" value="OMJ84062.1"/>
    <property type="molecule type" value="Genomic_DNA"/>
</dbReference>
<keyword evidence="3" id="KW-0963">Cytoplasm</keyword>
<evidence type="ECO:0008006" key="8">
    <source>
        <dbReference type="Google" id="ProtNLM"/>
    </source>
</evidence>
<evidence type="ECO:0000256" key="3">
    <source>
        <dbReference type="ARBA" id="ARBA00022490"/>
    </source>
</evidence>
<comment type="subcellular location">
    <subcellularLocation>
        <location evidence="1">Cytoplasm</location>
    </subcellularLocation>
</comment>
<gene>
    <name evidence="6" type="ORF">SteCoe_14873</name>
</gene>
<dbReference type="InterPro" id="IPR040122">
    <property type="entry name" value="Importin_beta"/>
</dbReference>
<dbReference type="GO" id="GO:0006606">
    <property type="term" value="P:protein import into nucleus"/>
    <property type="evidence" value="ECO:0007669"/>
    <property type="project" value="InterPro"/>
</dbReference>
<dbReference type="Proteomes" id="UP000187209">
    <property type="component" value="Unassembled WGS sequence"/>
</dbReference>
<dbReference type="GO" id="GO:0005737">
    <property type="term" value="C:cytoplasm"/>
    <property type="evidence" value="ECO:0007669"/>
    <property type="project" value="UniProtKB-SubCell"/>
</dbReference>
<reference evidence="6 7" key="1">
    <citation type="submission" date="2016-11" db="EMBL/GenBank/DDBJ databases">
        <title>The macronuclear genome of Stentor coeruleus: a giant cell with tiny introns.</title>
        <authorList>
            <person name="Slabodnick M."/>
            <person name="Ruby J.G."/>
            <person name="Reiff S.B."/>
            <person name="Swart E.C."/>
            <person name="Gosai S."/>
            <person name="Prabakaran S."/>
            <person name="Witkowska E."/>
            <person name="Larue G.E."/>
            <person name="Fisher S."/>
            <person name="Freeman R.M."/>
            <person name="Gunawardena J."/>
            <person name="Chu W."/>
            <person name="Stover N.A."/>
            <person name="Gregory B.D."/>
            <person name="Nowacki M."/>
            <person name="Derisi J."/>
            <person name="Roy S.W."/>
            <person name="Marshall W.F."/>
            <person name="Sood P."/>
        </authorList>
    </citation>
    <scope>NUCLEOTIDE SEQUENCE [LARGE SCALE GENOMIC DNA]</scope>
    <source>
        <strain evidence="6">WM001</strain>
    </source>
</reference>
<accession>A0A1R2C4V7</accession>
<comment type="caution">
    <text evidence="6">The sequence shown here is derived from an EMBL/GenBank/DDBJ whole genome shotgun (WGS) entry which is preliminary data.</text>
</comment>
<keyword evidence="4" id="KW-0677">Repeat</keyword>
<dbReference type="InterPro" id="IPR011989">
    <property type="entry name" value="ARM-like"/>
</dbReference>
<dbReference type="InterPro" id="IPR016024">
    <property type="entry name" value="ARM-type_fold"/>
</dbReference>
<dbReference type="AlphaFoldDB" id="A0A1R2C4V7"/>
<sequence>MEEFESSLALILSNNNKLREQGENFISTLSNNPDFYKYLLYGLSLPLDQSCLSSIIFRQMFIDTGRFVKLSPSVQLEIKDYLLSNLVPEKDWRFIKSIGFLITKVLQNLGNYEEIINIVELCKSNQRMAKLAIYIVEVIAQNWPSCVEKYGNRLNSAMWELLDNNDSEIRILSGKSICELSLITRNLHPDVQEKILSLASLYTEHPSLSVLLQLLCNVIKKIELQNCESISKVMITISSNKKNPSENRITAVEVLLLLPLKEFSQNQLHELLALSFSLMAEINYYNDLQTWSEEIQEIKLINNEPYTLGEDLLRLLCKIRSLYESILKLVDAHLNAAHWVHQHVGIIAYGLLSLVNKKALSGFSTITQYFCSQNPRLVWAALRIASVLFLKEAPSLQCIGGMLNLIVHSMNSNVKKVQYQCFIALEAYYQGLIMKNAQCQENIHEMVLKVYQVLGNPQLNHEVMVEVLTFLAILAETMQAEFGVYSDKFVSGLKNLIFSNMPNHIKTSALACLSCVVDSIGNTALCQTVLVEILQLLGSDDAIDNAIIENAPHFFYCLKSNFYQFSSIIMPILYKNALTTVDVHTSKSEAKPGKIIVIASFEMKGSEGHEMIVCTDDLNKKLIAMKSLMMMSIVGNDFIPFIFDAINISSQLINYKYNKDIRSYAIKILKHILKIPSTITQVINPIMKSIFSCLVEPINSKHLINILHLLYIALEKSYEIEFLTLDQAEKMCQVISLQMANEINKIKNQSESPNSEVFVKIAKVNEKLLKKFKNSLCPVFRTNFKPLCEELLLIETIYDKEIIAIQGMLCDYIEFTNDFMCENESFPFLGLSIKLAQHLNSTVRHNASYAIGLYAQSQSEVFKKYVDYSVEALNSILIHPQSKDLLIEVSECAVEALAWISVYYRCDLILTWVEWLPFKCLASDTQKIKNLIANNLGTLQRYAPNVDFIGIMSK</sequence>
<evidence type="ECO:0000256" key="1">
    <source>
        <dbReference type="ARBA" id="ARBA00004496"/>
    </source>
</evidence>
<proteinExistence type="predicted"/>
<keyword evidence="7" id="KW-1185">Reference proteome</keyword>
<evidence type="ECO:0000256" key="2">
    <source>
        <dbReference type="ARBA" id="ARBA00022448"/>
    </source>
</evidence>
<keyword evidence="2" id="KW-0813">Transport</keyword>
<dbReference type="Gene3D" id="1.25.10.10">
    <property type="entry name" value="Leucine-rich Repeat Variant"/>
    <property type="match status" value="1"/>
</dbReference>
<evidence type="ECO:0000256" key="4">
    <source>
        <dbReference type="ARBA" id="ARBA00022737"/>
    </source>
</evidence>
<protein>
    <recommendedName>
        <fullName evidence="8">Importin N-terminal domain-containing protein</fullName>
    </recommendedName>
</protein>
<evidence type="ECO:0000313" key="6">
    <source>
        <dbReference type="EMBL" id="OMJ84062.1"/>
    </source>
</evidence>
<dbReference type="SUPFAM" id="SSF48371">
    <property type="entry name" value="ARM repeat"/>
    <property type="match status" value="2"/>
</dbReference>
<organism evidence="6 7">
    <name type="scientific">Stentor coeruleus</name>
    <dbReference type="NCBI Taxonomy" id="5963"/>
    <lineage>
        <taxon>Eukaryota</taxon>
        <taxon>Sar</taxon>
        <taxon>Alveolata</taxon>
        <taxon>Ciliophora</taxon>
        <taxon>Postciliodesmatophora</taxon>
        <taxon>Heterotrichea</taxon>
        <taxon>Heterotrichida</taxon>
        <taxon>Stentoridae</taxon>
        <taxon>Stentor</taxon>
    </lineage>
</organism>
<dbReference type="PANTHER" id="PTHR10527">
    <property type="entry name" value="IMPORTIN BETA"/>
    <property type="match status" value="1"/>
</dbReference>
<name>A0A1R2C4V7_9CILI</name>
<keyword evidence="5" id="KW-0653">Protein transport</keyword>
<evidence type="ECO:0000256" key="5">
    <source>
        <dbReference type="ARBA" id="ARBA00022927"/>
    </source>
</evidence>
<evidence type="ECO:0000313" key="7">
    <source>
        <dbReference type="Proteomes" id="UP000187209"/>
    </source>
</evidence>